<dbReference type="RefSeq" id="XP_060122991.1">
    <property type="nucleotide sequence ID" value="XM_060267008.1"/>
</dbReference>
<dbReference type="PANTHER" id="PTHR12461">
    <property type="entry name" value="HYPOXIA-INDUCIBLE FACTOR 1 ALPHA INHIBITOR-RELATED"/>
    <property type="match status" value="1"/>
</dbReference>
<keyword evidence="4" id="KW-1185">Reference proteome</keyword>
<dbReference type="SUPFAM" id="SSF51197">
    <property type="entry name" value="Clavaminate synthase-like"/>
    <property type="match status" value="1"/>
</dbReference>
<evidence type="ECO:0000256" key="1">
    <source>
        <dbReference type="SAM" id="MobiDB-lite"/>
    </source>
</evidence>
<proteinExistence type="predicted"/>
<reference evidence="3" key="1">
    <citation type="submission" date="2023-03" db="EMBL/GenBank/DDBJ databases">
        <title>Mating type loci evolution in Malassezia.</title>
        <authorList>
            <person name="Coelho M.A."/>
        </authorList>
    </citation>
    <scope>NUCLEOTIDE SEQUENCE</scope>
    <source>
        <strain evidence="3">CBS 9431</strain>
    </source>
</reference>
<dbReference type="InterPro" id="IPR003347">
    <property type="entry name" value="JmjC_dom"/>
</dbReference>
<dbReference type="Pfam" id="PF13621">
    <property type="entry name" value="Cupin_8"/>
    <property type="match status" value="1"/>
</dbReference>
<dbReference type="PANTHER" id="PTHR12461:SF94">
    <property type="entry name" value="JMJC DOMAIN-CONTAINING PROTEIN"/>
    <property type="match status" value="1"/>
</dbReference>
<dbReference type="GeneID" id="85226730"/>
<protein>
    <submittedName>
        <fullName evidence="3">[histone H3]-dimethyl-L-lysine(36) demethylase</fullName>
        <ecNumber evidence="3">1.14.11.27</ecNumber>
    </submittedName>
</protein>
<feature type="region of interest" description="Disordered" evidence="1">
    <location>
        <begin position="28"/>
        <end position="58"/>
    </location>
</feature>
<gene>
    <name evidence="3" type="ORF">MJAP1_003079</name>
</gene>
<dbReference type="AlphaFoldDB" id="A0AAF0JBL0"/>
<name>A0AAF0JBL0_9BASI</name>
<dbReference type="EC" id="1.14.11.27" evidence="3"/>
<feature type="domain" description="JmjC" evidence="2">
    <location>
        <begin position="180"/>
        <end position="335"/>
    </location>
</feature>
<dbReference type="Gene3D" id="2.60.120.650">
    <property type="entry name" value="Cupin"/>
    <property type="match status" value="1"/>
</dbReference>
<evidence type="ECO:0000259" key="2">
    <source>
        <dbReference type="PROSITE" id="PS51184"/>
    </source>
</evidence>
<dbReference type="GO" id="GO:0140680">
    <property type="term" value="F:histone H3K36me/H3K36me2 demethylase activity"/>
    <property type="evidence" value="ECO:0007669"/>
    <property type="project" value="UniProtKB-EC"/>
</dbReference>
<evidence type="ECO:0000313" key="3">
    <source>
        <dbReference type="EMBL" id="WFD40094.1"/>
    </source>
</evidence>
<keyword evidence="3" id="KW-0560">Oxidoreductase</keyword>
<evidence type="ECO:0000313" key="4">
    <source>
        <dbReference type="Proteomes" id="UP001217754"/>
    </source>
</evidence>
<accession>A0AAF0JBL0</accession>
<dbReference type="PROSITE" id="PS51184">
    <property type="entry name" value="JMJC"/>
    <property type="match status" value="1"/>
</dbReference>
<organism evidence="3 4">
    <name type="scientific">Malassezia japonica</name>
    <dbReference type="NCBI Taxonomy" id="223818"/>
    <lineage>
        <taxon>Eukaryota</taxon>
        <taxon>Fungi</taxon>
        <taxon>Dikarya</taxon>
        <taxon>Basidiomycota</taxon>
        <taxon>Ustilaginomycotina</taxon>
        <taxon>Malasseziomycetes</taxon>
        <taxon>Malasseziales</taxon>
        <taxon>Malasseziaceae</taxon>
        <taxon>Malassezia</taxon>
    </lineage>
</organism>
<dbReference type="Proteomes" id="UP001217754">
    <property type="component" value="Chromosome 5"/>
</dbReference>
<sequence>MALITCSPPCDRARVVYEAIAALQCKCPTSNPDESRERPTKRRKQNTPPLPRQIQRNAAHPIPELDHAPTPKEFLEFCPSSSDPHDVGRPFVLRGYARDWPALQPAGPGADKPRWADASYLSRRAGPGRVVPVEKGAMYTDANWGQTIIPFAAFLEQIGWDRGAPTSHPLYLAQHTLLTQFPWLSDDMRVPPYVSMRPPAPAYAPAQRGARPSAPIASVWIGPKKTVSAAHTDPYFNCFVQVHGTKSVWIAPPHANDGGAMRVFGTSDDTQGYTRLMSNTSQVDVFSACPFPFVECVAPHAMHTQLEAGDLLFLPPYWWHAMQSASPSFSVSFWF</sequence>
<dbReference type="EMBL" id="CP119962">
    <property type="protein sequence ID" value="WFD40094.1"/>
    <property type="molecule type" value="Genomic_DNA"/>
</dbReference>
<dbReference type="InterPro" id="IPR041667">
    <property type="entry name" value="Cupin_8"/>
</dbReference>